<dbReference type="Proteomes" id="UP000789901">
    <property type="component" value="Unassembled WGS sequence"/>
</dbReference>
<feature type="compositionally biased region" description="Low complexity" evidence="1">
    <location>
        <begin position="1"/>
        <end position="12"/>
    </location>
</feature>
<evidence type="ECO:0000313" key="3">
    <source>
        <dbReference type="Proteomes" id="UP000789901"/>
    </source>
</evidence>
<proteinExistence type="predicted"/>
<dbReference type="EMBL" id="CAJVQB010018155">
    <property type="protein sequence ID" value="CAG8786723.1"/>
    <property type="molecule type" value="Genomic_DNA"/>
</dbReference>
<gene>
    <name evidence="2" type="ORF">GMARGA_LOCUS20565</name>
</gene>
<feature type="compositionally biased region" description="Low complexity" evidence="1">
    <location>
        <begin position="29"/>
        <end position="39"/>
    </location>
</feature>
<sequence length="85" mass="10145">MSNNTTSTTNDNYPSETYYVPPTLPNPRPSQRTSNSNRQRNNRRNRYKKMMDYNVDEGRPLDNFLEETSEWCEKNNFNDYENPGQ</sequence>
<keyword evidence="3" id="KW-1185">Reference proteome</keyword>
<organism evidence="2 3">
    <name type="scientific">Gigaspora margarita</name>
    <dbReference type="NCBI Taxonomy" id="4874"/>
    <lineage>
        <taxon>Eukaryota</taxon>
        <taxon>Fungi</taxon>
        <taxon>Fungi incertae sedis</taxon>
        <taxon>Mucoromycota</taxon>
        <taxon>Glomeromycotina</taxon>
        <taxon>Glomeromycetes</taxon>
        <taxon>Diversisporales</taxon>
        <taxon>Gigasporaceae</taxon>
        <taxon>Gigaspora</taxon>
    </lineage>
</organism>
<feature type="region of interest" description="Disordered" evidence="1">
    <location>
        <begin position="1"/>
        <end position="54"/>
    </location>
</feature>
<evidence type="ECO:0000313" key="2">
    <source>
        <dbReference type="EMBL" id="CAG8786723.1"/>
    </source>
</evidence>
<accession>A0ABN7VMX0</accession>
<reference evidence="2 3" key="1">
    <citation type="submission" date="2021-06" db="EMBL/GenBank/DDBJ databases">
        <authorList>
            <person name="Kallberg Y."/>
            <person name="Tangrot J."/>
            <person name="Rosling A."/>
        </authorList>
    </citation>
    <scope>NUCLEOTIDE SEQUENCE [LARGE SCALE GENOMIC DNA]</scope>
    <source>
        <strain evidence="2 3">120-4 pot B 10/14</strain>
    </source>
</reference>
<comment type="caution">
    <text evidence="2">The sequence shown here is derived from an EMBL/GenBank/DDBJ whole genome shotgun (WGS) entry which is preliminary data.</text>
</comment>
<protein>
    <submittedName>
        <fullName evidence="2">20479_t:CDS:1</fullName>
    </submittedName>
</protein>
<name>A0ABN7VMX0_GIGMA</name>
<evidence type="ECO:0000256" key="1">
    <source>
        <dbReference type="SAM" id="MobiDB-lite"/>
    </source>
</evidence>